<proteinExistence type="predicted"/>
<reference evidence="2" key="2">
    <citation type="submission" date="2012-01" db="EMBL/GenBank/DDBJ databases">
        <authorList>
            <person name="Biehl B.S."/>
            <person name="Ding Y."/>
            <person name="Dugan-Rocha S.P."/>
            <person name="Gibbs R.A."/>
            <person name="Glasner J.D."/>
            <person name="Kovar C."/>
            <person name="Muzny D.M."/>
            <person name="Neeno-Eckwall E.C."/>
            <person name="Perna N.T."/>
            <person name="Qin X."/>
            <person name="von Bodman S.B."/>
            <person name="Weinstock G.M."/>
        </authorList>
    </citation>
    <scope>NUCLEOTIDE SEQUENCE</scope>
    <source>
        <strain evidence="2">DC283</strain>
    </source>
</reference>
<dbReference type="KEGG" id="pstw:DSJ_00840"/>
<organism evidence="2 3">
    <name type="scientific">Pantoea stewartii subsp. stewartii DC283</name>
    <dbReference type="NCBI Taxonomy" id="660596"/>
    <lineage>
        <taxon>Bacteria</taxon>
        <taxon>Pseudomonadati</taxon>
        <taxon>Pseudomonadota</taxon>
        <taxon>Gammaproteobacteria</taxon>
        <taxon>Enterobacterales</taxon>
        <taxon>Erwiniaceae</taxon>
        <taxon>Pantoea</taxon>
    </lineage>
</organism>
<dbReference type="RefSeq" id="WP_006122307.1">
    <property type="nucleotide sequence ID" value="NZ_AHIE01000041.1"/>
</dbReference>
<evidence type="ECO:0000313" key="2">
    <source>
        <dbReference type="EMBL" id="EHT97806.1"/>
    </source>
</evidence>
<dbReference type="AlphaFoldDB" id="H3RLC2"/>
<name>H3RLC2_PANSE</name>
<keyword evidence="4" id="KW-1185">Reference proteome</keyword>
<evidence type="ECO:0000313" key="4">
    <source>
        <dbReference type="Proteomes" id="UP000192380"/>
    </source>
</evidence>
<dbReference type="EMBL" id="CP017581">
    <property type="protein sequence ID" value="ARF48071.1"/>
    <property type="molecule type" value="Genomic_DNA"/>
</dbReference>
<dbReference type="PATRIC" id="fig|660596.6.peg.5247"/>
<protein>
    <submittedName>
        <fullName evidence="2">Uncharacterized protein</fullName>
    </submittedName>
</protein>
<evidence type="ECO:0000313" key="3">
    <source>
        <dbReference type="Proteomes" id="UP000005050"/>
    </source>
</evidence>
<dbReference type="Proteomes" id="UP000192380">
    <property type="component" value="Chromosome"/>
</dbReference>
<gene>
    <name evidence="2" type="ORF">CKS_0818</name>
    <name evidence="1" type="ORF">DSJ_00840</name>
</gene>
<accession>H3RLC2</accession>
<evidence type="ECO:0000313" key="1">
    <source>
        <dbReference type="EMBL" id="ARF48071.1"/>
    </source>
</evidence>
<sequence>MTMRKVREKQCRKRMATISRLSRKRVDRVGSAIKANWTLREEPDFVRALREERQCIRAEITTITIRALGLRDTDASLMITERRKRIEAIDKKLPDRWK</sequence>
<dbReference type="EMBL" id="AHIE01000041">
    <property type="protein sequence ID" value="EHT97806.1"/>
    <property type="molecule type" value="Genomic_DNA"/>
</dbReference>
<dbReference type="Proteomes" id="UP000005050">
    <property type="component" value="Unassembled WGS sequence"/>
</dbReference>
<reference evidence="1 4" key="3">
    <citation type="submission" date="2016-10" db="EMBL/GenBank/DDBJ databases">
        <title>Complete Genome Assembly of Pantoea stewartii subsp. stewartii DC283, a Corn Pathogen.</title>
        <authorList>
            <person name="Duong D.A."/>
            <person name="Stevens A.M."/>
            <person name="Jensen R.V."/>
        </authorList>
    </citation>
    <scope>NUCLEOTIDE SEQUENCE [LARGE SCALE GENOMIC DNA]</scope>
    <source>
        <strain evidence="1 4">DC283</strain>
    </source>
</reference>
<dbReference type="STRING" id="660596.DSJ_00840"/>
<reference evidence="2 3" key="1">
    <citation type="journal article" date="2012" name="Mol. Microbiol.">
        <title>The genetic and structural basis of two distinct terminal side branch residues in stewartan and amylovoran exopolysaccharides and their potential role in host adaptation.</title>
        <authorList>
            <person name="Wang X."/>
            <person name="Yang F."/>
            <person name="von Bodman S.B."/>
        </authorList>
    </citation>
    <scope>NUCLEOTIDE SEQUENCE [LARGE SCALE GENOMIC DNA]</scope>
    <source>
        <strain evidence="2 3">DC283</strain>
    </source>
</reference>